<evidence type="ECO:0000256" key="1">
    <source>
        <dbReference type="SAM" id="MobiDB-lite"/>
    </source>
</evidence>
<dbReference type="PROSITE" id="PS50234">
    <property type="entry name" value="VWFA"/>
    <property type="match status" value="1"/>
</dbReference>
<dbReference type="PANTHER" id="PTHR10579">
    <property type="entry name" value="CALCIUM-ACTIVATED CHLORIDE CHANNEL REGULATOR"/>
    <property type="match status" value="1"/>
</dbReference>
<dbReference type="RefSeq" id="WP_072722414.1">
    <property type="nucleotide sequence ID" value="NZ_LN889815.1"/>
</dbReference>
<dbReference type="SUPFAM" id="SSF53300">
    <property type="entry name" value="vWA-like"/>
    <property type="match status" value="1"/>
</dbReference>
<proteinExistence type="predicted"/>
<dbReference type="InterPro" id="IPR002035">
    <property type="entry name" value="VWF_A"/>
</dbReference>
<keyword evidence="4" id="KW-1185">Reference proteome</keyword>
<dbReference type="EMBL" id="CZDF01000174">
    <property type="protein sequence ID" value="CUR35448.1"/>
    <property type="molecule type" value="Genomic_DNA"/>
</dbReference>
<dbReference type="SMART" id="SM00327">
    <property type="entry name" value="VWA"/>
    <property type="match status" value="1"/>
</dbReference>
<dbReference type="InterPro" id="IPR036465">
    <property type="entry name" value="vWFA_dom_sf"/>
</dbReference>
<dbReference type="InterPro" id="IPR051266">
    <property type="entry name" value="CLCR"/>
</dbReference>
<dbReference type="CDD" id="cd00198">
    <property type="entry name" value="vWFA"/>
    <property type="match status" value="1"/>
</dbReference>
<dbReference type="PANTHER" id="PTHR10579:SF43">
    <property type="entry name" value="ZINC FINGER (C3HC4-TYPE RING FINGER) FAMILY PROTEIN"/>
    <property type="match status" value="1"/>
</dbReference>
<feature type="region of interest" description="Disordered" evidence="1">
    <location>
        <begin position="420"/>
        <end position="460"/>
    </location>
</feature>
<reference evidence="4" key="1">
    <citation type="submission" date="2015-10" db="EMBL/GenBank/DDBJ databases">
        <authorList>
            <person name="Regsiter A."/>
            <person name="william w."/>
        </authorList>
    </citation>
    <scope>NUCLEOTIDE SEQUENCE [LARGE SCALE GENOMIC DNA]</scope>
</reference>
<organism evidence="3 4">
    <name type="scientific">Planktothrix tepida PCC 9214</name>
    <dbReference type="NCBI Taxonomy" id="671072"/>
    <lineage>
        <taxon>Bacteria</taxon>
        <taxon>Bacillati</taxon>
        <taxon>Cyanobacteriota</taxon>
        <taxon>Cyanophyceae</taxon>
        <taxon>Oscillatoriophycideae</taxon>
        <taxon>Oscillatoriales</taxon>
        <taxon>Microcoleaceae</taxon>
        <taxon>Planktothrix</taxon>
    </lineage>
</organism>
<name>A0A1J1LS66_9CYAN</name>
<dbReference type="STRING" id="671072.PL9214670074"/>
<dbReference type="Gene3D" id="3.40.50.410">
    <property type="entry name" value="von Willebrand factor, type A domain"/>
    <property type="match status" value="1"/>
</dbReference>
<dbReference type="OrthoDB" id="495753at2"/>
<feature type="compositionally biased region" description="Polar residues" evidence="1">
    <location>
        <begin position="439"/>
        <end position="448"/>
    </location>
</feature>
<evidence type="ECO:0000259" key="2">
    <source>
        <dbReference type="PROSITE" id="PS50234"/>
    </source>
</evidence>
<gene>
    <name evidence="3" type="ORF">PL9214670074</name>
</gene>
<dbReference type="Proteomes" id="UP000184315">
    <property type="component" value="Unassembled WGS sequence"/>
</dbReference>
<feature type="domain" description="VWFA" evidence="2">
    <location>
        <begin position="42"/>
        <end position="253"/>
    </location>
</feature>
<dbReference type="AlphaFoldDB" id="A0A1J1LS66"/>
<protein>
    <submittedName>
        <fullName evidence="3">von Willebrand factor, type A</fullName>
    </submittedName>
</protein>
<accession>A0A1J1LS66</accession>
<evidence type="ECO:0000313" key="4">
    <source>
        <dbReference type="Proteomes" id="UP000184315"/>
    </source>
</evidence>
<sequence length="460" mass="50399">MLNVSITPHREFLPANSPDQKLFLMLKVRPTQEVAQTRPSTTFAFVIDTSGSMYEGIIGVPQPTGRSVFVDGNSYQEVTGVTSKIDIVIDSLFALVKSGRLKPDDRVAIIQFDDSASTLIGLTPATQVSQLEDAIACLRNYSGGTRMGLGMRHGLNLLAPQNMTIKRALIFTDGETFDEDQCRELAQEFALNNIPITALGVGEYAEDLLIHLSDTTGGKLFPIVPENATGNAVSIADLPATIIEEFSLAQQEVITNLALTVKTVKGAKLTRIVRAYPEQAEFPLTLDPHPIGNAIANDETVFILEFTLESRPQARVRVAQLGLTYEIPGQKRRGELPPQNVVVQFVAGQMGAQVDQEVMGYLQQCNIAQLVKQATQIADHNPQQAEHLLETARRMTVKIGNNAMTETLTEVQNELRKTQKISSGTRKTVKMGSKGKTVRMNNNDINQEITDEQIRKASGT</sequence>
<evidence type="ECO:0000313" key="3">
    <source>
        <dbReference type="EMBL" id="CUR35448.1"/>
    </source>
</evidence>
<dbReference type="Pfam" id="PF00092">
    <property type="entry name" value="VWA"/>
    <property type="match status" value="1"/>
</dbReference>